<dbReference type="PANTHER" id="PTHR24148:SF73">
    <property type="entry name" value="HET DOMAIN PROTEIN (AFU_ORTHOLOGUE AFUA_8G01020)"/>
    <property type="match status" value="1"/>
</dbReference>
<accession>A0A6A6TZE2</accession>
<name>A0A6A6TZE2_9PEZI</name>
<dbReference type="OrthoDB" id="5386682at2759"/>
<dbReference type="InterPro" id="IPR052895">
    <property type="entry name" value="HetReg/Transcr_Mod"/>
</dbReference>
<dbReference type="InterPro" id="IPR010730">
    <property type="entry name" value="HET"/>
</dbReference>
<proteinExistence type="predicted"/>
<feature type="region of interest" description="Disordered" evidence="1">
    <location>
        <begin position="505"/>
        <end position="623"/>
    </location>
</feature>
<sequence length="810" mass="90558">MSKKFFRMATSAAAEGLGLGLGYQGGSTLKELAIGVPKYVYEATWGPFAEGLGIREPQELGASSVKDKPEDVVEEPPKNTRNKITTSPYEYSELPPGDQRKCARFLEILPGTAQDDINCQLHQHYLDNAPPYETLSYCWGTTANRTPVQIDGSTLYITKNLRRALFHLRHETQSRLMWVDAICINQNDLPERAEQITIMRDLYRSSTQTVIWIHQGNEELAGALDKCIELAELARADQSVLIGSGPGKDETSKARSDSEFADKMYGLTEDPIDALLLTPWFSRVWVVQELVLSKRRTLLLGNEQLDWDTFCIALEYGVSQDIWKRQELGYIRQPLFDQFYSLRGIDTSIHSTVFEGKDPAGKLLDILIKLRVRAATDPRDKVFGILGIIPAVDDIGIVANYESDVAEVYKKTAQQIIHSSGSLDVLGVANTNQHENAIALPLWCPDWSIEKIIAAPFCTLKPRDGEYDATSGSRASVIFVDDELIIEGYLFDTIAEVADVLPDMNDDPWGAISTPVSSTATSMKDDSENENDEEEEEDNQDSGQDEPEASERGEEETDATESDVAERDEADADVVDSDGEEKQAKASEAKASESAENQEYEGNQTSSDKEPTELAPEERKESTIAEDFDTMYTNLVAITAHLAVFVHWERFAQPEPAKDIAKTVYLNDYIRTITAGMLNEPTDEFTEWRRSLDPVRRLMRWGMDSWPRMFKLMGFVGYVRRTWHKLPAFSAKLEHLPLRRLARTQQGNLCLVPAATQIGDGVWLCRGGKVPLVLRKESEGTSRLVGEAYVNGIMGGEAWDEGRLGQLNLI</sequence>
<feature type="compositionally biased region" description="Basic and acidic residues" evidence="1">
    <location>
        <begin position="65"/>
        <end position="78"/>
    </location>
</feature>
<dbReference type="PANTHER" id="PTHR24148">
    <property type="entry name" value="ANKYRIN REPEAT DOMAIN-CONTAINING PROTEIN 39 HOMOLOG-RELATED"/>
    <property type="match status" value="1"/>
</dbReference>
<feature type="compositionally biased region" description="Basic and acidic residues" evidence="1">
    <location>
        <begin position="607"/>
        <end position="623"/>
    </location>
</feature>
<gene>
    <name evidence="3" type="ORF">BT63DRAFT_483781</name>
</gene>
<dbReference type="Pfam" id="PF26639">
    <property type="entry name" value="Het-6_barrel"/>
    <property type="match status" value="1"/>
</dbReference>
<organism evidence="3 4">
    <name type="scientific">Microthyrium microscopicum</name>
    <dbReference type="NCBI Taxonomy" id="703497"/>
    <lineage>
        <taxon>Eukaryota</taxon>
        <taxon>Fungi</taxon>
        <taxon>Dikarya</taxon>
        <taxon>Ascomycota</taxon>
        <taxon>Pezizomycotina</taxon>
        <taxon>Dothideomycetes</taxon>
        <taxon>Dothideomycetes incertae sedis</taxon>
        <taxon>Microthyriales</taxon>
        <taxon>Microthyriaceae</taxon>
        <taxon>Microthyrium</taxon>
    </lineage>
</organism>
<dbReference type="Proteomes" id="UP000799302">
    <property type="component" value="Unassembled WGS sequence"/>
</dbReference>
<feature type="region of interest" description="Disordered" evidence="1">
    <location>
        <begin position="60"/>
        <end position="92"/>
    </location>
</feature>
<evidence type="ECO:0000256" key="1">
    <source>
        <dbReference type="SAM" id="MobiDB-lite"/>
    </source>
</evidence>
<keyword evidence="4" id="KW-1185">Reference proteome</keyword>
<feature type="domain" description="Heterokaryon incompatibility" evidence="2">
    <location>
        <begin position="132"/>
        <end position="289"/>
    </location>
</feature>
<protein>
    <submittedName>
        <fullName evidence="3">HET-domain-containing protein</fullName>
    </submittedName>
</protein>
<evidence type="ECO:0000259" key="2">
    <source>
        <dbReference type="Pfam" id="PF06985"/>
    </source>
</evidence>
<dbReference type="EMBL" id="MU004243">
    <property type="protein sequence ID" value="KAF2664373.1"/>
    <property type="molecule type" value="Genomic_DNA"/>
</dbReference>
<reference evidence="3" key="1">
    <citation type="journal article" date="2020" name="Stud. Mycol.">
        <title>101 Dothideomycetes genomes: a test case for predicting lifestyles and emergence of pathogens.</title>
        <authorList>
            <person name="Haridas S."/>
            <person name="Albert R."/>
            <person name="Binder M."/>
            <person name="Bloem J."/>
            <person name="Labutti K."/>
            <person name="Salamov A."/>
            <person name="Andreopoulos B."/>
            <person name="Baker S."/>
            <person name="Barry K."/>
            <person name="Bills G."/>
            <person name="Bluhm B."/>
            <person name="Cannon C."/>
            <person name="Castanera R."/>
            <person name="Culley D."/>
            <person name="Daum C."/>
            <person name="Ezra D."/>
            <person name="Gonzalez J."/>
            <person name="Henrissat B."/>
            <person name="Kuo A."/>
            <person name="Liang C."/>
            <person name="Lipzen A."/>
            <person name="Lutzoni F."/>
            <person name="Magnuson J."/>
            <person name="Mondo S."/>
            <person name="Nolan M."/>
            <person name="Ohm R."/>
            <person name="Pangilinan J."/>
            <person name="Park H.-J."/>
            <person name="Ramirez L."/>
            <person name="Alfaro M."/>
            <person name="Sun H."/>
            <person name="Tritt A."/>
            <person name="Yoshinaga Y."/>
            <person name="Zwiers L.-H."/>
            <person name="Turgeon B."/>
            <person name="Goodwin S."/>
            <person name="Spatafora J."/>
            <person name="Crous P."/>
            <person name="Grigoriev I."/>
        </authorList>
    </citation>
    <scope>NUCLEOTIDE SEQUENCE</scope>
    <source>
        <strain evidence="3">CBS 115976</strain>
    </source>
</reference>
<dbReference type="AlphaFoldDB" id="A0A6A6TZE2"/>
<feature type="compositionally biased region" description="Basic and acidic residues" evidence="1">
    <location>
        <begin position="580"/>
        <end position="593"/>
    </location>
</feature>
<evidence type="ECO:0000313" key="3">
    <source>
        <dbReference type="EMBL" id="KAF2664373.1"/>
    </source>
</evidence>
<feature type="compositionally biased region" description="Acidic residues" evidence="1">
    <location>
        <begin position="527"/>
        <end position="579"/>
    </location>
</feature>
<evidence type="ECO:0000313" key="4">
    <source>
        <dbReference type="Proteomes" id="UP000799302"/>
    </source>
</evidence>
<dbReference type="Pfam" id="PF06985">
    <property type="entry name" value="HET"/>
    <property type="match status" value="1"/>
</dbReference>